<dbReference type="EMBL" id="JBHPBY010000604">
    <property type="protein sequence ID" value="MFC1853788.1"/>
    <property type="molecule type" value="Genomic_DNA"/>
</dbReference>
<gene>
    <name evidence="1" type="ORF">ACFL27_26695</name>
</gene>
<accession>A0ABV6Z5R2</accession>
<sequence length="133" mass="15441">MDLKGIFKKIVDYIPRETFSNFQTVVIEKQNKQDRNKNFAGGPQRYKFEFICKQDNEFSFRIGKASKVNQARFEGTPTDTKYISGKNKIKTLIVSGEKFNLRPGDQWLVKVSAQTFSEKSDNILEIYHSEFKG</sequence>
<evidence type="ECO:0000313" key="2">
    <source>
        <dbReference type="Proteomes" id="UP001594351"/>
    </source>
</evidence>
<comment type="caution">
    <text evidence="1">The sequence shown here is derived from an EMBL/GenBank/DDBJ whole genome shotgun (WGS) entry which is preliminary data.</text>
</comment>
<reference evidence="1 2" key="1">
    <citation type="submission" date="2024-09" db="EMBL/GenBank/DDBJ databases">
        <title>Laminarin stimulates single cell rates of sulfate reduction while oxygen inhibits transcriptomic activity in coastal marine sediment.</title>
        <authorList>
            <person name="Lindsay M."/>
            <person name="Orcutt B."/>
            <person name="Emerson D."/>
            <person name="Stepanauskas R."/>
            <person name="D'Angelo T."/>
        </authorList>
    </citation>
    <scope>NUCLEOTIDE SEQUENCE [LARGE SCALE GENOMIC DNA]</scope>
    <source>
        <strain evidence="1">SAG AM-311-K15</strain>
    </source>
</reference>
<dbReference type="Proteomes" id="UP001594351">
    <property type="component" value="Unassembled WGS sequence"/>
</dbReference>
<name>A0ABV6Z5R2_UNCC1</name>
<proteinExistence type="predicted"/>
<protein>
    <submittedName>
        <fullName evidence="1">Uncharacterized protein</fullName>
    </submittedName>
</protein>
<organism evidence="1 2">
    <name type="scientific">candidate division CSSED10-310 bacterium</name>
    <dbReference type="NCBI Taxonomy" id="2855610"/>
    <lineage>
        <taxon>Bacteria</taxon>
        <taxon>Bacteria division CSSED10-310</taxon>
    </lineage>
</organism>
<evidence type="ECO:0000313" key="1">
    <source>
        <dbReference type="EMBL" id="MFC1853788.1"/>
    </source>
</evidence>
<keyword evidence="2" id="KW-1185">Reference proteome</keyword>